<reference evidence="2 3" key="1">
    <citation type="submission" date="2018-07" db="EMBL/GenBank/DDBJ databases">
        <title>Thalassococcus profundi sp. nov., a marine bacterium isolated from deep seawater of Okinawa Trough.</title>
        <authorList>
            <person name="Yu M."/>
        </authorList>
    </citation>
    <scope>NUCLEOTIDE SEQUENCE [LARGE SCALE GENOMIC DNA]</scope>
    <source>
        <strain evidence="2 3">WRAS1</strain>
    </source>
</reference>
<proteinExistence type="predicted"/>
<dbReference type="AlphaFoldDB" id="A0A369TP48"/>
<evidence type="ECO:0000256" key="1">
    <source>
        <dbReference type="SAM" id="MobiDB-lite"/>
    </source>
</evidence>
<feature type="region of interest" description="Disordered" evidence="1">
    <location>
        <begin position="47"/>
        <end position="69"/>
    </location>
</feature>
<dbReference type="EMBL" id="QPMK01000003">
    <property type="protein sequence ID" value="RDD67079.1"/>
    <property type="molecule type" value="Genomic_DNA"/>
</dbReference>
<name>A0A369TP48_9RHOB</name>
<dbReference type="Proteomes" id="UP000253977">
    <property type="component" value="Unassembled WGS sequence"/>
</dbReference>
<keyword evidence="3" id="KW-1185">Reference proteome</keyword>
<evidence type="ECO:0008006" key="4">
    <source>
        <dbReference type="Google" id="ProtNLM"/>
    </source>
</evidence>
<protein>
    <recommendedName>
        <fullName evidence="4">Excalibur calcium-binding domain-containing protein</fullName>
    </recommendedName>
</protein>
<dbReference type="PROSITE" id="PS51257">
    <property type="entry name" value="PROKAR_LIPOPROTEIN"/>
    <property type="match status" value="1"/>
</dbReference>
<comment type="caution">
    <text evidence="2">The sequence shown here is derived from an EMBL/GenBank/DDBJ whole genome shotgun (WGS) entry which is preliminary data.</text>
</comment>
<accession>A0A369TP48</accession>
<evidence type="ECO:0000313" key="3">
    <source>
        <dbReference type="Proteomes" id="UP000253977"/>
    </source>
</evidence>
<dbReference type="OrthoDB" id="7951357at2"/>
<sequence>MKILLICGAAALALGACTTSVPDSGAGVGFGDYDSYQAQQAARDAQLEGRTTVPAPSDVQGSTLGNPDPVIAGAEAALNGGGPVQASPSNPAPQVVENAAGISNENSFDAVSSERDIQADAQLIAQNRAQYQVIQPTALPSRSGSDGPNIVAYALRTDNPVGTPLYSRSRFASAEKAQRACAGYASSDLAQEAFLAAGGPERDRQNLDPDGDGFACGWNPAPFRAVRRN</sequence>
<gene>
    <name evidence="2" type="ORF">DU478_04880</name>
</gene>
<evidence type="ECO:0000313" key="2">
    <source>
        <dbReference type="EMBL" id="RDD67079.1"/>
    </source>
</evidence>
<dbReference type="RefSeq" id="WP_114509828.1">
    <property type="nucleotide sequence ID" value="NZ_QPMK01000003.1"/>
</dbReference>
<organism evidence="2 3">
    <name type="scientific">Thalassococcus profundi</name>
    <dbReference type="NCBI Taxonomy" id="2282382"/>
    <lineage>
        <taxon>Bacteria</taxon>
        <taxon>Pseudomonadati</taxon>
        <taxon>Pseudomonadota</taxon>
        <taxon>Alphaproteobacteria</taxon>
        <taxon>Rhodobacterales</taxon>
        <taxon>Roseobacteraceae</taxon>
        <taxon>Thalassococcus</taxon>
    </lineage>
</organism>